<keyword evidence="13" id="KW-0107">Calcium channel</keyword>
<feature type="transmembrane region" description="Helical" evidence="16">
    <location>
        <begin position="1735"/>
        <end position="1759"/>
    </location>
</feature>
<dbReference type="RefSeq" id="XP_031551381.1">
    <property type="nucleotide sequence ID" value="XM_031695521.1"/>
</dbReference>
<sequence>MEIEQNDVSISLENSTRELTPPKVKESEPEAEVIDVENRSCFILTQKSFPRKCFIRIFKNPWFERVSLFVIFVNCVTLAMYDPYDRHCQQLRCTVLEILEHFIFAFFFLEMVIKMIAMGVLGKKGYMQDSWNRLDFVIIIVGIVEKLMKGSDYLTIIRAFRVLRPLRAINKVPNIRILVTLLLDTLPMLGNVLLLTFFIFFVFGIIGVQLWQGKLRNRCFADLPENSTILLDFNKSLFYKPSFEKPDFLCSLPKDYGMTKCPSDVPSSYQSKMLCTQSPYDQLNRAQNSSQCVDWNRIYSVCKADGPNPFHGAASFDNIAIAWIAIFQVITLEGWSELMYLVQDSHSLWNWIYFIILVVIGSFFLVNLCLVVITMQFQETKAREIELIEESRKRQGVNISSMQTYSCLQTVKNYIRSKRAVKKEDVHHHHHHFYHHHHFHHHLYDCYSPASPLFLTPTETKPAFFAGQQEEPARVPSITIESVDNENSNEGTTGVSTKPFLLPPEQFIPRRESEASLFAGAISIHTEASSSVHDKEILTTSSVTLTVPGSHSAGTFAAAHATACATSSLPIIKVTEDDTLASAHASASATAALSADRFQSRPRSSSESCSKPKKRHDFDLIPSPSSARRYQRRHSQPFGEQEIELSKRSPMNSRKWLDLQEIEMKKLEIQTNQLQKESSFVRKISIKRGKDEKHNSKSDDSIALLGDGGIATKQVMSSDAHQPKPLECHDNNNVEDVDEMKSIDNKVYKKSTASEDLHAGLPQKDDDMYDSMFDLHQCDSYDVEQNNGLCYRFRNFCRKIAESRHFIHFIMTSILLNMVCMGMEHHNQPEGLTKALDKFNILFVTIFSVEMAINLLAYGITEYLNQLLNVFDGFVVIVSITELLVESGQTKLSVFRSIRLLRIFKLVRPVRYQLLIVIRTMNSVITFFGLLFLFMFAFSILGMNLFGGKFVFRNAENEPMVTRSNFDSFLWAMVTVFQILTQENWNLVMYDGMRAINNWAALYFIALMLIGYYVLFNLLVAILVEGFTSTGNRNGSLHEEIRIQSVAPTPSSSVSRDENADKKLRCDLTPPKPSILINGVAEWDENGCTSKPASSDQHYCYHAVRNAFRSNPVIAPSEKSVKRKSLKKRLQERISRVSTSATSFSDVEGLDGFLTMPELKKKRQTSVALLRKTRTKHRPSNANLCIFNPAFAIDDEVKNDMAEKVVKGNNKTFYFHRKLSRKTSNDVPRDKKTLKEGCDLNGKSPNDVRKTGQTTLAEAPLADIRTEMPPDIDLSSGEYERRDMLGESVTPTQGDVSYSNLEIRAEPSLTQEDETCNITEISHQERKVYLEESVSTTKGRFGTRSSFSLYLFSPQNRFRVAMVTVCDHKIFDYVILVFILLSCGVLAMEGPDVDQDPRKRQIIDISMFVFTIIFTIEMIMKIIAMGFVLGPDTYLKLGWNVLDFVLVLMSWLDVIITHVPDASVDILGSLKVFRALRTLRPLRMIHRAPGLKLVVQTLLYSLQPIGNTVLIAGVFYVMFGILGVQLFKGQFYYCEGDRYVINRAQCLNSTRGHWVNRRYNFDNLLQALISLFIVSTRDGWIQVMHHGIDAVGVDMQPVVNYAEWCLIYFIPFLLLGGFLVLNMIVGVVVENFQRCRAKLDEEERKYQNMEKDRKAKKKAHERQTSGVAKWSILCDFNNWPINRVDDDQYYAEFNVVRRRIHNLCIHQYWDITIAIIICLNVICMSLEHYNMSKDFYVFVETTNYFFTAVFALEVVLKGIALGPVRYVKDRWNIVDLIIVILSVLGILLTDLVNKDLPINPTVIRTLRVLRIVRVLKLVKLAKGVRSLLDTLFEALPQVANLGLLFLLLFFIYSCLGIQLFGSLECSHDYPCEGLGRHANFHDLGSAMLTLFRIATGDNWNGILKDTLRSKCDGSADCRKNCCITKYTAPLYFVTFVLSAQFVLVNVVIAVLMKHLKESKEKLAATLAAKDLEKKLKVLTLVARNFIRAKASRKPSTPITRRRSVVELGLGGIELAQLKKHNKDGIDESFYQEVIKADAIFQQFIKLNASLRKAKMKACRTSSSTLGRVFSLNSKVKPKIQRRHSIARMTDLADQDTSSNMKRIVWKSGCEPL</sequence>
<name>A0A6P8HFK9_ACTTE</name>
<feature type="coiled-coil region" evidence="14">
    <location>
        <begin position="1632"/>
        <end position="1659"/>
    </location>
</feature>
<dbReference type="SUPFAM" id="SSF81324">
    <property type="entry name" value="Voltage-gated potassium channels"/>
    <property type="match status" value="4"/>
</dbReference>
<feature type="transmembrane region" description="Helical" evidence="16">
    <location>
        <begin position="1493"/>
        <end position="1519"/>
    </location>
</feature>
<evidence type="ECO:0000313" key="21">
    <source>
        <dbReference type="RefSeq" id="XP_031551383.1"/>
    </source>
</evidence>
<feature type="transmembrane region" description="Helical" evidence="16">
    <location>
        <begin position="1708"/>
        <end position="1729"/>
    </location>
</feature>
<evidence type="ECO:0000313" key="20">
    <source>
        <dbReference type="RefSeq" id="XP_031551382.1"/>
    </source>
</evidence>
<feature type="binding site" evidence="11">
    <location>
        <position position="1578"/>
    </location>
    <ligand>
        <name>Ca(2+)</name>
        <dbReference type="ChEBI" id="CHEBI:29108"/>
    </ligand>
</feature>
<comment type="similarity">
    <text evidence="13">Belongs to the calcium channel alpha-1 subunit (TC 1.A.1.11) family.</text>
</comment>
<feature type="domain" description="Ion transport" evidence="17">
    <location>
        <begin position="1368"/>
        <end position="1638"/>
    </location>
</feature>
<keyword evidence="10" id="KW-0407">Ion channel</keyword>
<keyword evidence="11 13" id="KW-0106">Calcium</keyword>
<evidence type="ECO:0000256" key="13">
    <source>
        <dbReference type="RuleBase" id="RU003808"/>
    </source>
</evidence>
<feature type="compositionally biased region" description="Basic and acidic residues" evidence="15">
    <location>
        <begin position="1224"/>
        <end position="1238"/>
    </location>
</feature>
<evidence type="ECO:0000256" key="11">
    <source>
        <dbReference type="PIRSR" id="PIRSR602077-1"/>
    </source>
</evidence>
<dbReference type="KEGG" id="aten:116288703"/>
<dbReference type="GO" id="GO:0043005">
    <property type="term" value="C:neuron projection"/>
    <property type="evidence" value="ECO:0007669"/>
    <property type="project" value="TreeGrafter"/>
</dbReference>
<feature type="compositionally biased region" description="Low complexity" evidence="15">
    <location>
        <begin position="592"/>
        <end position="609"/>
    </location>
</feature>
<dbReference type="GO" id="GO:0070509">
    <property type="term" value="P:calcium ion import"/>
    <property type="evidence" value="ECO:0007669"/>
    <property type="project" value="TreeGrafter"/>
</dbReference>
<dbReference type="InterPro" id="IPR005821">
    <property type="entry name" value="Ion_trans_dom"/>
</dbReference>
<feature type="transmembrane region" description="Helical" evidence="16">
    <location>
        <begin position="1408"/>
        <end position="1429"/>
    </location>
</feature>
<keyword evidence="18" id="KW-1185">Reference proteome</keyword>
<feature type="transmembrane region" description="Helical" evidence="16">
    <location>
        <begin position="1370"/>
        <end position="1388"/>
    </location>
</feature>
<evidence type="ECO:0000313" key="18">
    <source>
        <dbReference type="Proteomes" id="UP000515163"/>
    </source>
</evidence>
<keyword evidence="6 16" id="KW-1133">Transmembrane helix</keyword>
<dbReference type="Gene3D" id="1.20.120.350">
    <property type="entry name" value="Voltage-gated potassium channels. Chain C"/>
    <property type="match status" value="4"/>
</dbReference>
<feature type="transmembrane region" description="Helical" evidence="16">
    <location>
        <begin position="924"/>
        <end position="948"/>
    </location>
</feature>
<evidence type="ECO:0000256" key="16">
    <source>
        <dbReference type="SAM" id="Phobius"/>
    </source>
</evidence>
<keyword evidence="2" id="KW-0813">Transport</keyword>
<evidence type="ECO:0000256" key="10">
    <source>
        <dbReference type="ARBA" id="ARBA00023303"/>
    </source>
</evidence>
<feature type="domain" description="Ion transport" evidence="17">
    <location>
        <begin position="1706"/>
        <end position="1961"/>
    </location>
</feature>
<keyword evidence="4" id="KW-0677">Repeat</keyword>
<keyword evidence="8 16" id="KW-0472">Membrane</keyword>
<dbReference type="Proteomes" id="UP000515163">
    <property type="component" value="Unplaced"/>
</dbReference>
<feature type="transmembrane region" description="Helical" evidence="16">
    <location>
        <begin position="188"/>
        <end position="208"/>
    </location>
</feature>
<feature type="transmembrane region" description="Helical" evidence="16">
    <location>
        <begin position="351"/>
        <end position="373"/>
    </location>
</feature>
<feature type="transmembrane region" description="Helical" evidence="16">
    <location>
        <begin position="62"/>
        <end position="81"/>
    </location>
</feature>
<feature type="binding site" evidence="11">
    <location>
        <position position="983"/>
    </location>
    <ligand>
        <name>Ca(2+)</name>
        <dbReference type="ChEBI" id="CHEBI:29108"/>
    </ligand>
</feature>
<dbReference type="GeneID" id="116288703"/>
<evidence type="ECO:0000256" key="5">
    <source>
        <dbReference type="ARBA" id="ARBA00022882"/>
    </source>
</evidence>
<feature type="transmembrane region" description="Helical" evidence="16">
    <location>
        <begin position="1930"/>
        <end position="1952"/>
    </location>
</feature>
<feature type="transmembrane region" description="Helical" evidence="16">
    <location>
        <begin position="866"/>
        <end position="885"/>
    </location>
</feature>
<dbReference type="FunFam" id="1.20.120.350:FF:000072">
    <property type="entry name" value="Voltage-dependent T-type calcium channel subunit alpha"/>
    <property type="match status" value="1"/>
</dbReference>
<feature type="domain" description="Ion transport" evidence="17">
    <location>
        <begin position="60"/>
        <end position="383"/>
    </location>
</feature>
<protein>
    <submittedName>
        <fullName evidence="19 20">Voltage-dependent T-type calcium channel subunit alpha-1H-like isoform X1</fullName>
    </submittedName>
</protein>
<dbReference type="PRINTS" id="PR00167">
    <property type="entry name" value="CACHANNEL"/>
</dbReference>
<feature type="transmembrane region" description="Helical" evidence="16">
    <location>
        <begin position="1838"/>
        <end position="1860"/>
    </location>
</feature>
<reference evidence="19 20" key="1">
    <citation type="submission" date="2025-04" db="UniProtKB">
        <authorList>
            <consortium name="RefSeq"/>
        </authorList>
    </citation>
    <scope>IDENTIFICATION</scope>
    <source>
        <tissue evidence="19 20">Tentacle</tissue>
    </source>
</reference>
<feature type="transmembrane region" description="Helical" evidence="16">
    <location>
        <begin position="1606"/>
        <end position="1629"/>
    </location>
</feature>
<dbReference type="InterPro" id="IPR002077">
    <property type="entry name" value="VDCCAlpha1"/>
</dbReference>
<dbReference type="InterPro" id="IPR027359">
    <property type="entry name" value="Volt_channel_dom_sf"/>
</dbReference>
<comment type="subcellular location">
    <subcellularLocation>
        <location evidence="1 13">Membrane</location>
        <topology evidence="1 13">Multi-pass membrane protein</topology>
    </subcellularLocation>
</comment>
<keyword evidence="3 16" id="KW-0812">Transmembrane</keyword>
<feature type="region of interest" description="Disordered" evidence="15">
    <location>
        <begin position="592"/>
        <end position="649"/>
    </location>
</feature>
<dbReference type="GO" id="GO:0005248">
    <property type="term" value="F:voltage-gated sodium channel activity"/>
    <property type="evidence" value="ECO:0007669"/>
    <property type="project" value="TreeGrafter"/>
</dbReference>
<accession>A0A6P8HFK9</accession>
<dbReference type="PANTHER" id="PTHR10037:SF230">
    <property type="entry name" value="CA[2+]-CHANNEL PROTEIN ALPHA[[1]] SUBUNIT T, ISOFORM F"/>
    <property type="match status" value="1"/>
</dbReference>
<evidence type="ECO:0000256" key="12">
    <source>
        <dbReference type="PIRSR" id="PIRSR602077-3"/>
    </source>
</evidence>
<evidence type="ECO:0000313" key="19">
    <source>
        <dbReference type="RefSeq" id="XP_031551381.1"/>
    </source>
</evidence>
<feature type="transmembrane region" description="Helical" evidence="16">
    <location>
        <begin position="839"/>
        <end position="860"/>
    </location>
</feature>
<dbReference type="Pfam" id="PF00520">
    <property type="entry name" value="Ion_trans"/>
    <property type="match status" value="4"/>
</dbReference>
<evidence type="ECO:0000259" key="17">
    <source>
        <dbReference type="Pfam" id="PF00520"/>
    </source>
</evidence>
<keyword evidence="7" id="KW-0406">Ion transport</keyword>
<keyword evidence="5 13" id="KW-0851">Voltage-gated channel</keyword>
<dbReference type="FunFam" id="1.10.287.70:FF:000032">
    <property type="entry name" value="Voltage-dependent T-type calcium channel subunit alpha"/>
    <property type="match status" value="1"/>
</dbReference>
<feature type="domain" description="Ion transport" evidence="17">
    <location>
        <begin position="805"/>
        <end position="1030"/>
    </location>
</feature>
<evidence type="ECO:0000256" key="14">
    <source>
        <dbReference type="SAM" id="Coils"/>
    </source>
</evidence>
<feature type="transmembrane region" description="Helical" evidence="16">
    <location>
        <begin position="1771"/>
        <end position="1789"/>
    </location>
</feature>
<dbReference type="FunFam" id="1.10.287.70:FF:000117">
    <property type="entry name" value="Voltage-gated Ca2+ channel, alpha subunit"/>
    <property type="match status" value="1"/>
</dbReference>
<dbReference type="Gene3D" id="1.10.287.70">
    <property type="match status" value="4"/>
</dbReference>
<keyword evidence="14" id="KW-0175">Coiled coil</keyword>
<evidence type="ECO:0000256" key="4">
    <source>
        <dbReference type="ARBA" id="ARBA00022737"/>
    </source>
</evidence>
<feature type="transmembrane region" description="Helical" evidence="16">
    <location>
        <begin position="101"/>
        <end position="122"/>
    </location>
</feature>
<dbReference type="GO" id="GO:0046872">
    <property type="term" value="F:metal ion binding"/>
    <property type="evidence" value="ECO:0007669"/>
    <property type="project" value="UniProtKB-KW"/>
</dbReference>
<feature type="transmembrane region" description="Helical" evidence="16">
    <location>
        <begin position="1000"/>
        <end position="1024"/>
    </location>
</feature>
<feature type="transmembrane region" description="Helical" evidence="16">
    <location>
        <begin position="313"/>
        <end position="331"/>
    </location>
</feature>
<gene>
    <name evidence="19 20 21" type="primary">LOC116288703</name>
</gene>
<dbReference type="GO" id="GO:0001518">
    <property type="term" value="C:voltage-gated sodium channel complex"/>
    <property type="evidence" value="ECO:0007669"/>
    <property type="project" value="TreeGrafter"/>
</dbReference>
<feature type="glycosylation site" description="N-linked (GlcNAc...) asparagine" evidence="12">
    <location>
        <position position="288"/>
    </location>
</feature>
<evidence type="ECO:0000256" key="7">
    <source>
        <dbReference type="ARBA" id="ARBA00023065"/>
    </source>
</evidence>
<proteinExistence type="inferred from homology"/>
<feature type="region of interest" description="Disordered" evidence="15">
    <location>
        <begin position="1224"/>
        <end position="1250"/>
    </location>
</feature>
<dbReference type="RefSeq" id="XP_031551383.1">
    <property type="nucleotide sequence ID" value="XM_031695523.1"/>
</dbReference>
<keyword evidence="9 12" id="KW-0325">Glycoprotein</keyword>
<evidence type="ECO:0000256" key="9">
    <source>
        <dbReference type="ARBA" id="ARBA00023180"/>
    </source>
</evidence>
<organism evidence="18 20">
    <name type="scientific">Actinia tenebrosa</name>
    <name type="common">Australian red waratah sea anemone</name>
    <dbReference type="NCBI Taxonomy" id="6105"/>
    <lineage>
        <taxon>Eukaryota</taxon>
        <taxon>Metazoa</taxon>
        <taxon>Cnidaria</taxon>
        <taxon>Anthozoa</taxon>
        <taxon>Hexacorallia</taxon>
        <taxon>Actiniaria</taxon>
        <taxon>Actiniidae</taxon>
        <taxon>Actinia</taxon>
    </lineage>
</organism>
<dbReference type="GO" id="GO:0005891">
    <property type="term" value="C:voltage-gated calcium channel complex"/>
    <property type="evidence" value="ECO:0007669"/>
    <property type="project" value="InterPro"/>
</dbReference>
<evidence type="ECO:0000256" key="6">
    <source>
        <dbReference type="ARBA" id="ARBA00022989"/>
    </source>
</evidence>
<evidence type="ECO:0000256" key="8">
    <source>
        <dbReference type="ARBA" id="ARBA00023136"/>
    </source>
</evidence>
<dbReference type="PANTHER" id="PTHR10037">
    <property type="entry name" value="VOLTAGE-GATED CATION CHANNEL CALCIUM AND SODIUM"/>
    <property type="match status" value="1"/>
</dbReference>
<dbReference type="GO" id="GO:0008332">
    <property type="term" value="F:low voltage-gated calcium channel activity"/>
    <property type="evidence" value="ECO:0007669"/>
    <property type="project" value="TreeGrafter"/>
</dbReference>
<evidence type="ECO:0000256" key="3">
    <source>
        <dbReference type="ARBA" id="ARBA00022692"/>
    </source>
</evidence>
<keyword evidence="11" id="KW-0479">Metal-binding</keyword>
<dbReference type="OrthoDB" id="416585at2759"/>
<feature type="binding site" evidence="11">
    <location>
        <position position="333"/>
    </location>
    <ligand>
        <name>Ca(2+)</name>
        <dbReference type="ChEBI" id="CHEBI:29108"/>
    </ligand>
</feature>
<feature type="transmembrane region" description="Helical" evidence="16">
    <location>
        <begin position="968"/>
        <end position="988"/>
    </location>
</feature>
<keyword evidence="13" id="KW-0109">Calcium transport</keyword>
<dbReference type="InterPro" id="IPR043203">
    <property type="entry name" value="VGCC_Ca_Na"/>
</dbReference>
<evidence type="ECO:0000256" key="15">
    <source>
        <dbReference type="SAM" id="MobiDB-lite"/>
    </source>
</evidence>
<evidence type="ECO:0000256" key="2">
    <source>
        <dbReference type="ARBA" id="ARBA00022448"/>
    </source>
</evidence>
<evidence type="ECO:0000256" key="1">
    <source>
        <dbReference type="ARBA" id="ARBA00004141"/>
    </source>
</evidence>
<dbReference type="RefSeq" id="XP_031551382.1">
    <property type="nucleotide sequence ID" value="XM_031695522.1"/>
</dbReference>
<dbReference type="GO" id="GO:0086010">
    <property type="term" value="P:membrane depolarization during action potential"/>
    <property type="evidence" value="ECO:0007669"/>
    <property type="project" value="TreeGrafter"/>
</dbReference>
<dbReference type="FunFam" id="1.20.120.350:FF:000009">
    <property type="entry name" value="Voltage-dependent T-type calcium channel subunit alpha"/>
    <property type="match status" value="2"/>
</dbReference>